<evidence type="ECO:0000256" key="6">
    <source>
        <dbReference type="ARBA" id="ARBA00012487"/>
    </source>
</evidence>
<dbReference type="AlphaFoldDB" id="A0A814SMU1"/>
<keyword evidence="12" id="KW-0443">Lipid metabolism</keyword>
<accession>A0A814SMU1</accession>
<evidence type="ECO:0000256" key="7">
    <source>
        <dbReference type="ARBA" id="ARBA00022516"/>
    </source>
</evidence>
<dbReference type="PROSITE" id="PS01315">
    <property type="entry name" value="CDS"/>
    <property type="match status" value="1"/>
</dbReference>
<comment type="catalytic activity">
    <reaction evidence="1 16">
        <text>a 1,2-diacyl-sn-glycero-3-phosphate + CTP + H(+) = a CDP-1,2-diacyl-sn-glycerol + diphosphate</text>
        <dbReference type="Rhea" id="RHEA:16229"/>
        <dbReference type="ChEBI" id="CHEBI:15378"/>
        <dbReference type="ChEBI" id="CHEBI:33019"/>
        <dbReference type="ChEBI" id="CHEBI:37563"/>
        <dbReference type="ChEBI" id="CHEBI:58332"/>
        <dbReference type="ChEBI" id="CHEBI:58608"/>
        <dbReference type="EC" id="2.7.7.41"/>
    </reaction>
</comment>
<keyword evidence="7" id="KW-0444">Lipid biosynthesis</keyword>
<evidence type="ECO:0000256" key="17">
    <source>
        <dbReference type="SAM" id="Phobius"/>
    </source>
</evidence>
<evidence type="ECO:0000256" key="1">
    <source>
        <dbReference type="ARBA" id="ARBA00001698"/>
    </source>
</evidence>
<evidence type="ECO:0000256" key="11">
    <source>
        <dbReference type="ARBA" id="ARBA00022989"/>
    </source>
</evidence>
<dbReference type="InterPro" id="IPR016720">
    <property type="entry name" value="PC_Trfase_euk"/>
</dbReference>
<dbReference type="PANTHER" id="PTHR13773">
    <property type="entry name" value="PHOSPHATIDATE CYTIDYLYLTRANSFERASE"/>
    <property type="match status" value="1"/>
</dbReference>
<feature type="transmembrane region" description="Helical" evidence="17">
    <location>
        <begin position="100"/>
        <end position="118"/>
    </location>
</feature>
<evidence type="ECO:0000313" key="19">
    <source>
        <dbReference type="Proteomes" id="UP000663879"/>
    </source>
</evidence>
<evidence type="ECO:0000256" key="3">
    <source>
        <dbReference type="ARBA" id="ARBA00005119"/>
    </source>
</evidence>
<comment type="pathway">
    <text evidence="4">Lipid metabolism.</text>
</comment>
<evidence type="ECO:0000256" key="2">
    <source>
        <dbReference type="ARBA" id="ARBA00004141"/>
    </source>
</evidence>
<feature type="transmembrane region" description="Helical" evidence="17">
    <location>
        <begin position="62"/>
        <end position="80"/>
    </location>
</feature>
<evidence type="ECO:0000313" key="18">
    <source>
        <dbReference type="EMBL" id="CAF1146876.1"/>
    </source>
</evidence>
<comment type="similarity">
    <text evidence="5 16">Belongs to the CDS family.</text>
</comment>
<feature type="transmembrane region" description="Helical" evidence="17">
    <location>
        <begin position="263"/>
        <end position="282"/>
    </location>
</feature>
<dbReference type="GO" id="GO:0005789">
    <property type="term" value="C:endoplasmic reticulum membrane"/>
    <property type="evidence" value="ECO:0007669"/>
    <property type="project" value="TreeGrafter"/>
</dbReference>
<keyword evidence="13 17" id="KW-0472">Membrane</keyword>
<dbReference type="OrthoDB" id="10260889at2759"/>
<feature type="transmembrane region" description="Helical" evidence="17">
    <location>
        <begin position="130"/>
        <end position="148"/>
    </location>
</feature>
<keyword evidence="15" id="KW-1208">Phospholipid metabolism</keyword>
<gene>
    <name evidence="18" type="ORF">OXX778_LOCUS23135</name>
</gene>
<dbReference type="Proteomes" id="UP000663879">
    <property type="component" value="Unassembled WGS sequence"/>
</dbReference>
<evidence type="ECO:0000256" key="14">
    <source>
        <dbReference type="ARBA" id="ARBA00023209"/>
    </source>
</evidence>
<name>A0A814SMU1_9BILA</name>
<comment type="pathway">
    <text evidence="3 16">Phospholipid metabolism; CDP-diacylglycerol biosynthesis; CDP-diacylglycerol from sn-glycerol 3-phosphate: step 3/3.</text>
</comment>
<protein>
    <recommendedName>
        <fullName evidence="6 16">Phosphatidate cytidylyltransferase</fullName>
        <ecNumber evidence="6 16">2.7.7.41</ecNumber>
    </recommendedName>
</protein>
<evidence type="ECO:0000256" key="4">
    <source>
        <dbReference type="ARBA" id="ARBA00005189"/>
    </source>
</evidence>
<evidence type="ECO:0000256" key="5">
    <source>
        <dbReference type="ARBA" id="ARBA00010185"/>
    </source>
</evidence>
<dbReference type="GO" id="GO:0004605">
    <property type="term" value="F:phosphatidate cytidylyltransferase activity"/>
    <property type="evidence" value="ECO:0007669"/>
    <property type="project" value="UniProtKB-EC"/>
</dbReference>
<keyword evidence="8 16" id="KW-0808">Transferase</keyword>
<evidence type="ECO:0000256" key="16">
    <source>
        <dbReference type="RuleBase" id="RU003938"/>
    </source>
</evidence>
<keyword evidence="10 16" id="KW-0548">Nucleotidyltransferase</keyword>
<evidence type="ECO:0000256" key="9">
    <source>
        <dbReference type="ARBA" id="ARBA00022692"/>
    </source>
</evidence>
<feature type="transmembrane region" description="Helical" evidence="17">
    <location>
        <begin position="196"/>
        <end position="220"/>
    </location>
</feature>
<feature type="transmembrane region" description="Helical" evidence="17">
    <location>
        <begin position="20"/>
        <end position="41"/>
    </location>
</feature>
<proteinExistence type="inferred from homology"/>
<feature type="transmembrane region" description="Helical" evidence="17">
    <location>
        <begin position="154"/>
        <end position="175"/>
    </location>
</feature>
<dbReference type="EMBL" id="CAJNOC010011269">
    <property type="protein sequence ID" value="CAF1146876.1"/>
    <property type="molecule type" value="Genomic_DNA"/>
</dbReference>
<organism evidence="18 19">
    <name type="scientific">Brachionus calyciflorus</name>
    <dbReference type="NCBI Taxonomy" id="104777"/>
    <lineage>
        <taxon>Eukaryota</taxon>
        <taxon>Metazoa</taxon>
        <taxon>Spiralia</taxon>
        <taxon>Gnathifera</taxon>
        <taxon>Rotifera</taxon>
        <taxon>Eurotatoria</taxon>
        <taxon>Monogononta</taxon>
        <taxon>Pseudotrocha</taxon>
        <taxon>Ploima</taxon>
        <taxon>Brachionidae</taxon>
        <taxon>Brachionus</taxon>
    </lineage>
</organism>
<reference evidence="18" key="1">
    <citation type="submission" date="2021-02" db="EMBL/GenBank/DDBJ databases">
        <authorList>
            <person name="Nowell W R."/>
        </authorList>
    </citation>
    <scope>NUCLEOTIDE SEQUENCE</scope>
    <source>
        <strain evidence="18">Ploen Becks lab</strain>
    </source>
</reference>
<keyword evidence="11 17" id="KW-1133">Transmembrane helix</keyword>
<dbReference type="GO" id="GO:0016024">
    <property type="term" value="P:CDP-diacylglycerol biosynthetic process"/>
    <property type="evidence" value="ECO:0007669"/>
    <property type="project" value="UniProtKB-UniPathway"/>
</dbReference>
<sequence length="363" mass="41704">KTPVVRSLMGFVMMTSFSLIIYNGPIAIALLVLLIIQGGFFEISRVGYSAYNAKHLPYFKKISYLFLFSINYFMCGETIIEKFGSALMENYLIRPFVLYHKLISFFLYTIGFVLFVLTLKKPYFLKQFTLFAYVHVSLIVAVAPNLAIRNLLFGLVWFIVPACCVIFNDIAAYTFGFFYGRTKLIKLSPKKTWEGFIGAFFTTIIFALVLSSILCCFKFFTCPLEYDFKNGKILYECENSQIFQGETFYLFGLKWTFYPFHKHALVISMFASLVAPFGGFFSSGFKRAFNIKDFGNTIPGHGGIIDRFDCQILIFVFVYVYTNSIISTKTPNFYLNEILSLNAHEQTQFLKLIKSHFNNLDGL</sequence>
<dbReference type="PANTHER" id="PTHR13773:SF8">
    <property type="entry name" value="PHOSPHATIDATE CYTIDYLYLTRANSFERASE, PHOTORECEPTOR-SPECIFIC"/>
    <property type="match status" value="1"/>
</dbReference>
<evidence type="ECO:0000256" key="12">
    <source>
        <dbReference type="ARBA" id="ARBA00023098"/>
    </source>
</evidence>
<keyword evidence="19" id="KW-1185">Reference proteome</keyword>
<evidence type="ECO:0000256" key="10">
    <source>
        <dbReference type="ARBA" id="ARBA00022695"/>
    </source>
</evidence>
<feature type="non-terminal residue" evidence="18">
    <location>
        <position position="1"/>
    </location>
</feature>
<dbReference type="UniPathway" id="UPA00557">
    <property type="reaction ID" value="UER00614"/>
</dbReference>
<evidence type="ECO:0000256" key="13">
    <source>
        <dbReference type="ARBA" id="ARBA00023136"/>
    </source>
</evidence>
<dbReference type="InterPro" id="IPR000374">
    <property type="entry name" value="PC_trans"/>
</dbReference>
<dbReference type="EC" id="2.7.7.41" evidence="6 16"/>
<evidence type="ECO:0000256" key="15">
    <source>
        <dbReference type="ARBA" id="ARBA00023264"/>
    </source>
</evidence>
<keyword evidence="14" id="KW-0594">Phospholipid biosynthesis</keyword>
<keyword evidence="9 16" id="KW-0812">Transmembrane</keyword>
<dbReference type="Pfam" id="PF01148">
    <property type="entry name" value="CTP_transf_1"/>
    <property type="match status" value="1"/>
</dbReference>
<comment type="subcellular location">
    <subcellularLocation>
        <location evidence="2">Membrane</location>
        <topology evidence="2">Multi-pass membrane protein</topology>
    </subcellularLocation>
</comment>
<evidence type="ECO:0000256" key="8">
    <source>
        <dbReference type="ARBA" id="ARBA00022679"/>
    </source>
</evidence>
<comment type="caution">
    <text evidence="18">The sequence shown here is derived from an EMBL/GenBank/DDBJ whole genome shotgun (WGS) entry which is preliminary data.</text>
</comment>